<gene>
    <name evidence="1" type="ORF">H8Z83_09290</name>
</gene>
<dbReference type="EMBL" id="JACOQI010000007">
    <property type="protein sequence ID" value="MBC5770512.1"/>
    <property type="molecule type" value="Genomic_DNA"/>
</dbReference>
<proteinExistence type="predicted"/>
<accession>A0A923SAZ0</accession>
<organism evidence="1 2">
    <name type="scientific">Dysosmobacter segnis</name>
    <dbReference type="NCBI Taxonomy" id="2763042"/>
    <lineage>
        <taxon>Bacteria</taxon>
        <taxon>Bacillati</taxon>
        <taxon>Bacillota</taxon>
        <taxon>Clostridia</taxon>
        <taxon>Eubacteriales</taxon>
        <taxon>Oscillospiraceae</taxon>
        <taxon>Dysosmobacter</taxon>
    </lineage>
</organism>
<comment type="caution">
    <text evidence="1">The sequence shown here is derived from an EMBL/GenBank/DDBJ whole genome shotgun (WGS) entry which is preliminary data.</text>
</comment>
<evidence type="ECO:0000313" key="1">
    <source>
        <dbReference type="EMBL" id="MBC5770512.1"/>
    </source>
</evidence>
<evidence type="ECO:0000313" key="2">
    <source>
        <dbReference type="Proteomes" id="UP000620327"/>
    </source>
</evidence>
<keyword evidence="2" id="KW-1185">Reference proteome</keyword>
<dbReference type="AlphaFoldDB" id="A0A923SAZ0"/>
<sequence>MLTKEELDQINRFSKAELTADQVYTFSVRLCDNEVDRDFERFGTEDLERLGELFLGKSGIFDHQWSAKGQTARIYRTEVVREPGTVTAAGDEYCWLKAWAYLMRTEKNQELITEIEGGIKKEVSVGCSMGRSVCSVCGAENGACGHVKGQMYGEKLCFMELKDPKDAYEWSFVAVPAQPRAGVVKRFGSEGTELRTLRKQAELGQRYLTGLRREVVRLAMLADGHLDGKIFTKAVGRLDEAELLELKRAYEAQIAKKFPVAPQLRQQAETKREDEAVFLV</sequence>
<name>A0A923SAZ0_9FIRM</name>
<protein>
    <submittedName>
        <fullName evidence="1">Uncharacterized protein</fullName>
    </submittedName>
</protein>
<reference evidence="1" key="1">
    <citation type="submission" date="2020-08" db="EMBL/GenBank/DDBJ databases">
        <title>Genome public.</title>
        <authorList>
            <person name="Liu C."/>
            <person name="Sun Q."/>
        </authorList>
    </citation>
    <scope>NUCLEOTIDE SEQUENCE</scope>
    <source>
        <strain evidence="1">BX15</strain>
    </source>
</reference>
<dbReference type="Proteomes" id="UP000620327">
    <property type="component" value="Unassembled WGS sequence"/>
</dbReference>
<dbReference type="RefSeq" id="WP_187014760.1">
    <property type="nucleotide sequence ID" value="NZ_JACOQI010000007.1"/>
</dbReference>